<dbReference type="InterPro" id="IPR048258">
    <property type="entry name" value="Cyclins_cyclin-box"/>
</dbReference>
<organism evidence="8 9">
    <name type="scientific">Calycina marina</name>
    <dbReference type="NCBI Taxonomy" id="1763456"/>
    <lineage>
        <taxon>Eukaryota</taxon>
        <taxon>Fungi</taxon>
        <taxon>Dikarya</taxon>
        <taxon>Ascomycota</taxon>
        <taxon>Pezizomycotina</taxon>
        <taxon>Leotiomycetes</taxon>
        <taxon>Helotiales</taxon>
        <taxon>Pezizellaceae</taxon>
        <taxon>Calycina</taxon>
    </lineage>
</organism>
<dbReference type="FunFam" id="1.10.472.10:FF:000001">
    <property type="entry name" value="G2/mitotic-specific cyclin"/>
    <property type="match status" value="1"/>
</dbReference>
<evidence type="ECO:0000256" key="4">
    <source>
        <dbReference type="RuleBase" id="RU000383"/>
    </source>
</evidence>
<dbReference type="OrthoDB" id="5590282at2759"/>
<dbReference type="SUPFAM" id="SSF47954">
    <property type="entry name" value="Cyclin-like"/>
    <property type="match status" value="2"/>
</dbReference>
<comment type="caution">
    <text evidence="8">The sequence shown here is derived from an EMBL/GenBank/DDBJ whole genome shotgun (WGS) entry which is preliminary data.</text>
</comment>
<accession>A0A9P8CD97</accession>
<evidence type="ECO:0000256" key="5">
    <source>
        <dbReference type="SAM" id="MobiDB-lite"/>
    </source>
</evidence>
<dbReference type="SMART" id="SM00385">
    <property type="entry name" value="CYCLIN"/>
    <property type="match status" value="2"/>
</dbReference>
<evidence type="ECO:0000259" key="7">
    <source>
        <dbReference type="SMART" id="SM01332"/>
    </source>
</evidence>
<dbReference type="InterPro" id="IPR039361">
    <property type="entry name" value="Cyclin"/>
</dbReference>
<keyword evidence="9" id="KW-1185">Reference proteome</keyword>
<dbReference type="CDD" id="cd20568">
    <property type="entry name" value="CYCLIN_CLBs_yeast_rpt1"/>
    <property type="match status" value="1"/>
</dbReference>
<feature type="domain" description="Cyclin-like" evidence="6">
    <location>
        <begin position="465"/>
        <end position="548"/>
    </location>
</feature>
<dbReference type="AlphaFoldDB" id="A0A9P8CD97"/>
<dbReference type="EMBL" id="MU254033">
    <property type="protein sequence ID" value="KAG9242819.1"/>
    <property type="molecule type" value="Genomic_DNA"/>
</dbReference>
<evidence type="ECO:0000313" key="8">
    <source>
        <dbReference type="EMBL" id="KAG9242819.1"/>
    </source>
</evidence>
<feature type="domain" description="Cyclin C-terminal" evidence="7">
    <location>
        <begin position="461"/>
        <end position="578"/>
    </location>
</feature>
<keyword evidence="3" id="KW-0131">Cell cycle</keyword>
<dbReference type="CDD" id="cd20512">
    <property type="entry name" value="CYCLIN_CLBs_yeast_rpt2"/>
    <property type="match status" value="1"/>
</dbReference>
<dbReference type="Pfam" id="PF00134">
    <property type="entry name" value="Cyclin_N"/>
    <property type="match status" value="1"/>
</dbReference>
<evidence type="ECO:0000259" key="6">
    <source>
        <dbReference type="SMART" id="SM00385"/>
    </source>
</evidence>
<evidence type="ECO:0000256" key="1">
    <source>
        <dbReference type="ARBA" id="ARBA00022618"/>
    </source>
</evidence>
<reference evidence="8" key="1">
    <citation type="journal article" date="2021" name="IMA Fungus">
        <title>Genomic characterization of three marine fungi, including Emericellopsis atlantica sp. nov. with signatures of a generalist lifestyle and marine biomass degradation.</title>
        <authorList>
            <person name="Hagestad O.C."/>
            <person name="Hou L."/>
            <person name="Andersen J.H."/>
            <person name="Hansen E.H."/>
            <person name="Altermark B."/>
            <person name="Li C."/>
            <person name="Kuhnert E."/>
            <person name="Cox R.J."/>
            <person name="Crous P.W."/>
            <person name="Spatafora J.W."/>
            <person name="Lail K."/>
            <person name="Amirebrahimi M."/>
            <person name="Lipzen A."/>
            <person name="Pangilinan J."/>
            <person name="Andreopoulos W."/>
            <person name="Hayes R.D."/>
            <person name="Ng V."/>
            <person name="Grigoriev I.V."/>
            <person name="Jackson S.A."/>
            <person name="Sutton T.D.S."/>
            <person name="Dobson A.D.W."/>
            <person name="Rama T."/>
        </authorList>
    </citation>
    <scope>NUCLEOTIDE SEQUENCE</scope>
    <source>
        <strain evidence="8">TRa3180A</strain>
    </source>
</reference>
<name>A0A9P8CD97_9HELO</name>
<evidence type="ECO:0000256" key="3">
    <source>
        <dbReference type="ARBA" id="ARBA00023306"/>
    </source>
</evidence>
<keyword evidence="1" id="KW-0132">Cell division</keyword>
<sequence>MDAKPQRPLRSTRTLEDEVIIVAPHPTPHHQRVRSTSVLLPSAAIKFVPTMFNVAGLKGAAKRTLIDVSNTSKQINSTTTKDDSTLIGKPATDIATTDKHNASFVKPAQRPLGIPTKPKHKRTTSEDSVVSPKAALPQIVSGAAKRSNKNNLVVYKDYALKEFIGGGVALPEPESLLPIHHADAITDQATETVESTVAHSNVEQIIATNEVSEATQHAIERLHRQLPALPAMPLLSTQAHAIVPQSETDEYWEEDEEEVDEVYDEQGYTTAHSHRSRGENTTGGVTAVLFPKITTKSKMELADAQVLVEFSRTAEDVEDELYDVSMVAEYNDDIFNYMRELELKMLPNPHYMENQAEIQWSMRSVLMDWIIQVHHRFSLLPETLFLCVNYIDRFLSCKVVSLGKLQLVGATALFVAAKYEEINCPSVSEVVFMVDGGYTTDEILKAERFMLSMLQFELGWPGPMSFLRRISKADEYDLDTRTLAKYFLEVAIMDERFVSSPASYIAAGAHCLARIMLKKELGNWTPAHVHYSGYTWTQIRPLVALMVECCENPSKHHAAVFDKFSDRRYKRGSLFAQNELTRGFVLPPLNATRRSIQSIEEFNGGYMQENRERMIQLKS</sequence>
<evidence type="ECO:0000256" key="2">
    <source>
        <dbReference type="ARBA" id="ARBA00023127"/>
    </source>
</evidence>
<protein>
    <submittedName>
        <fullName evidence="8">Cyclin-like protein</fullName>
    </submittedName>
</protein>
<evidence type="ECO:0000313" key="9">
    <source>
        <dbReference type="Proteomes" id="UP000887226"/>
    </source>
</evidence>
<dbReference type="SMART" id="SM01332">
    <property type="entry name" value="Cyclin_C"/>
    <property type="match status" value="1"/>
</dbReference>
<dbReference type="InterPro" id="IPR006671">
    <property type="entry name" value="Cyclin_N"/>
</dbReference>
<dbReference type="InterPro" id="IPR036915">
    <property type="entry name" value="Cyclin-like_sf"/>
</dbReference>
<dbReference type="Pfam" id="PF02984">
    <property type="entry name" value="Cyclin_C"/>
    <property type="match status" value="1"/>
</dbReference>
<keyword evidence="2 4" id="KW-0195">Cyclin</keyword>
<gene>
    <name evidence="8" type="ORF">BJ878DRAFT_149039</name>
</gene>
<dbReference type="PROSITE" id="PS00292">
    <property type="entry name" value="CYCLINS"/>
    <property type="match status" value="1"/>
</dbReference>
<dbReference type="InterPro" id="IPR004367">
    <property type="entry name" value="Cyclin_C-dom"/>
</dbReference>
<dbReference type="Gene3D" id="1.10.472.10">
    <property type="entry name" value="Cyclin-like"/>
    <property type="match status" value="2"/>
</dbReference>
<dbReference type="PANTHER" id="PTHR10177">
    <property type="entry name" value="CYCLINS"/>
    <property type="match status" value="1"/>
</dbReference>
<proteinExistence type="inferred from homology"/>
<feature type="domain" description="Cyclin-like" evidence="6">
    <location>
        <begin position="368"/>
        <end position="452"/>
    </location>
</feature>
<feature type="region of interest" description="Disordered" evidence="5">
    <location>
        <begin position="108"/>
        <end position="130"/>
    </location>
</feature>
<dbReference type="Proteomes" id="UP000887226">
    <property type="component" value="Unassembled WGS sequence"/>
</dbReference>
<comment type="similarity">
    <text evidence="4">Belongs to the cyclin family.</text>
</comment>
<dbReference type="GO" id="GO:0051301">
    <property type="term" value="P:cell division"/>
    <property type="evidence" value="ECO:0007669"/>
    <property type="project" value="UniProtKB-KW"/>
</dbReference>
<dbReference type="InterPro" id="IPR013763">
    <property type="entry name" value="Cyclin-like_dom"/>
</dbReference>